<dbReference type="AlphaFoldDB" id="T1BTW5"/>
<dbReference type="PROSITE" id="PS00211">
    <property type="entry name" value="ABC_TRANSPORTER_1"/>
    <property type="match status" value="1"/>
</dbReference>
<dbReference type="PROSITE" id="PS50893">
    <property type="entry name" value="ABC_TRANSPORTER_2"/>
    <property type="match status" value="1"/>
</dbReference>
<dbReference type="EMBL" id="AUZY01002597">
    <property type="protein sequence ID" value="EQD71998.1"/>
    <property type="molecule type" value="Genomic_DNA"/>
</dbReference>
<evidence type="ECO:0000256" key="2">
    <source>
        <dbReference type="ARBA" id="ARBA00022840"/>
    </source>
</evidence>
<dbReference type="GO" id="GO:0016887">
    <property type="term" value="F:ATP hydrolysis activity"/>
    <property type="evidence" value="ECO:0007669"/>
    <property type="project" value="InterPro"/>
</dbReference>
<feature type="non-terminal residue" evidence="4">
    <location>
        <position position="211"/>
    </location>
</feature>
<feature type="non-terminal residue" evidence="4">
    <location>
        <position position="1"/>
    </location>
</feature>
<proteinExistence type="predicted"/>
<name>T1BTW5_9ZZZZ</name>
<evidence type="ECO:0000256" key="1">
    <source>
        <dbReference type="ARBA" id="ARBA00022741"/>
    </source>
</evidence>
<feature type="domain" description="ABC transporter" evidence="3">
    <location>
        <begin position="2"/>
        <end position="211"/>
    </location>
</feature>
<dbReference type="InterPro" id="IPR027417">
    <property type="entry name" value="P-loop_NTPase"/>
</dbReference>
<keyword evidence="2 4" id="KW-0067">ATP-binding</keyword>
<keyword evidence="1" id="KW-0547">Nucleotide-binding</keyword>
<evidence type="ECO:0000259" key="3">
    <source>
        <dbReference type="PROSITE" id="PS50893"/>
    </source>
</evidence>
<dbReference type="GO" id="GO:0005524">
    <property type="term" value="F:ATP binding"/>
    <property type="evidence" value="ECO:0007669"/>
    <property type="project" value="UniProtKB-KW"/>
</dbReference>
<accession>T1BTW5</accession>
<dbReference type="PRINTS" id="PR01868">
    <property type="entry name" value="ABCEFAMILY"/>
</dbReference>
<dbReference type="Pfam" id="PF00005">
    <property type="entry name" value="ABC_tran"/>
    <property type="match status" value="1"/>
</dbReference>
<dbReference type="Gene3D" id="3.40.50.300">
    <property type="entry name" value="P-loop containing nucleotide triphosphate hydrolases"/>
    <property type="match status" value="1"/>
</dbReference>
<evidence type="ECO:0000313" key="4">
    <source>
        <dbReference type="EMBL" id="EQD71998.1"/>
    </source>
</evidence>
<reference evidence="4" key="1">
    <citation type="submission" date="2013-08" db="EMBL/GenBank/DDBJ databases">
        <authorList>
            <person name="Mendez C."/>
            <person name="Richter M."/>
            <person name="Ferrer M."/>
            <person name="Sanchez J."/>
        </authorList>
    </citation>
    <scope>NUCLEOTIDE SEQUENCE</scope>
</reference>
<organism evidence="4">
    <name type="scientific">mine drainage metagenome</name>
    <dbReference type="NCBI Taxonomy" id="410659"/>
    <lineage>
        <taxon>unclassified sequences</taxon>
        <taxon>metagenomes</taxon>
        <taxon>ecological metagenomes</taxon>
    </lineage>
</organism>
<dbReference type="InterPro" id="IPR003439">
    <property type="entry name" value="ABC_transporter-like_ATP-bd"/>
</dbReference>
<dbReference type="SMART" id="SM00382">
    <property type="entry name" value="AAA"/>
    <property type="match status" value="1"/>
</dbReference>
<dbReference type="SUPFAM" id="SSF52540">
    <property type="entry name" value="P-loop containing nucleoside triphosphate hydrolases"/>
    <property type="match status" value="1"/>
</dbReference>
<protein>
    <submittedName>
        <fullName evidence="4">ABC transporter, ATP-binding protein</fullName>
    </submittedName>
</protein>
<dbReference type="InterPro" id="IPR003593">
    <property type="entry name" value="AAA+_ATPase"/>
</dbReference>
<dbReference type="PANTHER" id="PTHR19248">
    <property type="entry name" value="ATP-BINDING TRANSPORT PROTEIN-RELATED"/>
    <property type="match status" value="1"/>
</dbReference>
<reference evidence="4" key="2">
    <citation type="journal article" date="2014" name="ISME J.">
        <title>Microbial stratification in low pH oxic and suboxic macroscopic growths along an acid mine drainage.</title>
        <authorList>
            <person name="Mendez-Garcia C."/>
            <person name="Mesa V."/>
            <person name="Sprenger R.R."/>
            <person name="Richter M."/>
            <person name="Diez M.S."/>
            <person name="Solano J."/>
            <person name="Bargiela R."/>
            <person name="Golyshina O.V."/>
            <person name="Manteca A."/>
            <person name="Ramos J.L."/>
            <person name="Gallego J.R."/>
            <person name="Llorente I."/>
            <person name="Martins Dos Santos V.A."/>
            <person name="Jensen O.N."/>
            <person name="Pelaez A.I."/>
            <person name="Sanchez J."/>
            <person name="Ferrer M."/>
        </authorList>
    </citation>
    <scope>NUCLEOTIDE SEQUENCE</scope>
</reference>
<comment type="caution">
    <text evidence="4">The sequence shown here is derived from an EMBL/GenBank/DDBJ whole genome shotgun (WGS) entry which is preliminary data.</text>
</comment>
<dbReference type="InterPro" id="IPR017871">
    <property type="entry name" value="ABC_transporter-like_CS"/>
</dbReference>
<gene>
    <name evidence="4" type="ORF">B1B_04140</name>
</gene>
<dbReference type="InterPro" id="IPR013283">
    <property type="entry name" value="RLI1"/>
</dbReference>
<sequence length="211" mass="22830">APPSKGITGLLGPNGTGKSTALRILAGVEIPNLGDYTKRPEWEAVVEHYRGTTLHAHFQKIARGELRTVVKPQYVDRIAEDPMTAEAYVAAGGGEAAPALDSVGLSARAERPLSELSGGELQLAAIARTLATEADLYLFDEPSGYLDIVHRLQIARTLRRLGERKSVLVIEHDLALLDYLADQAHLLYGESSAFGVITRAMPMRTAINTYL</sequence>